<evidence type="ECO:0000256" key="3">
    <source>
        <dbReference type="ARBA" id="ARBA00022723"/>
    </source>
</evidence>
<evidence type="ECO:0000256" key="5">
    <source>
        <dbReference type="ARBA" id="ARBA00022977"/>
    </source>
</evidence>
<dbReference type="PANTHER" id="PTHR20857:SF23">
    <property type="entry name" value="THIAMINE BIOSYNTHETIC BIFUNCTIONAL ENZYME"/>
    <property type="match status" value="1"/>
</dbReference>
<keyword evidence="5 9" id="KW-0784">Thiamine biosynthesis</keyword>
<evidence type="ECO:0000256" key="6">
    <source>
        <dbReference type="ARBA" id="ARBA00047334"/>
    </source>
</evidence>
<evidence type="ECO:0000256" key="9">
    <source>
        <dbReference type="HAMAP-Rule" id="MF_00097"/>
    </source>
</evidence>
<dbReference type="InterPro" id="IPR034291">
    <property type="entry name" value="TMP_synthase"/>
</dbReference>
<evidence type="ECO:0000259" key="12">
    <source>
        <dbReference type="Pfam" id="PF02581"/>
    </source>
</evidence>
<feature type="binding site" evidence="9">
    <location>
        <position position="71"/>
    </location>
    <ligand>
        <name>4-amino-2-methyl-5-(diphosphooxymethyl)pyrimidine</name>
        <dbReference type="ChEBI" id="CHEBI:57841"/>
    </ligand>
</feature>
<dbReference type="EMBL" id="VULN01000003">
    <property type="protein sequence ID" value="MSS81558.1"/>
    <property type="molecule type" value="Genomic_DNA"/>
</dbReference>
<comment type="function">
    <text evidence="9">Condenses 4-methyl-5-(beta-hydroxyethyl)thiazole monophosphate (THZ-P) and 2-methyl-4-amino-5-hydroxymethyl pyrimidine pyrophosphate (HMP-PP) to form thiamine monophosphate (TMP).</text>
</comment>
<evidence type="ECO:0000256" key="7">
    <source>
        <dbReference type="ARBA" id="ARBA00047851"/>
    </source>
</evidence>
<dbReference type="InterPro" id="IPR013785">
    <property type="entry name" value="Aldolase_TIM"/>
</dbReference>
<feature type="binding site" evidence="9">
    <location>
        <position position="91"/>
    </location>
    <ligand>
        <name>Mg(2+)</name>
        <dbReference type="ChEBI" id="CHEBI:18420"/>
    </ligand>
</feature>
<dbReference type="PANTHER" id="PTHR20857">
    <property type="entry name" value="THIAMINE-PHOSPHATE PYROPHOSPHORYLASE"/>
    <property type="match status" value="1"/>
</dbReference>
<evidence type="ECO:0000256" key="10">
    <source>
        <dbReference type="RuleBase" id="RU003826"/>
    </source>
</evidence>
<feature type="binding site" evidence="9">
    <location>
        <begin position="136"/>
        <end position="138"/>
    </location>
    <ligand>
        <name>2-[(2R,5Z)-2-carboxy-4-methylthiazol-5(2H)-ylidene]ethyl phosphate</name>
        <dbReference type="ChEBI" id="CHEBI:62899"/>
    </ligand>
</feature>
<feature type="binding site" evidence="9">
    <location>
        <begin position="186"/>
        <end position="187"/>
    </location>
    <ligand>
        <name>2-[(2R,5Z)-2-carboxy-4-methylthiazol-5(2H)-ylidene]ethyl phosphate</name>
        <dbReference type="ChEBI" id="CHEBI:62899"/>
    </ligand>
</feature>
<dbReference type="Gene3D" id="3.20.20.70">
    <property type="entry name" value="Aldolase class I"/>
    <property type="match status" value="1"/>
</dbReference>
<dbReference type="GO" id="GO:0005737">
    <property type="term" value="C:cytoplasm"/>
    <property type="evidence" value="ECO:0007669"/>
    <property type="project" value="TreeGrafter"/>
</dbReference>
<proteinExistence type="inferred from homology"/>
<dbReference type="EC" id="2.5.1.3" evidence="9"/>
<dbReference type="FunFam" id="3.20.20.70:FF:000096">
    <property type="entry name" value="Thiamine-phosphate synthase"/>
    <property type="match status" value="1"/>
</dbReference>
<feature type="binding site" evidence="9">
    <location>
        <begin position="39"/>
        <end position="43"/>
    </location>
    <ligand>
        <name>4-amino-2-methyl-5-(diphosphooxymethyl)pyrimidine</name>
        <dbReference type="ChEBI" id="CHEBI:57841"/>
    </ligand>
</feature>
<keyword evidence="3 9" id="KW-0479">Metal-binding</keyword>
<evidence type="ECO:0000256" key="1">
    <source>
        <dbReference type="ARBA" id="ARBA00005165"/>
    </source>
</evidence>
<comment type="caution">
    <text evidence="13">The sequence shown here is derived from an EMBL/GenBank/DDBJ whole genome shotgun (WGS) entry which is preliminary data.</text>
</comment>
<keyword evidence="4 9" id="KW-0460">Magnesium</keyword>
<dbReference type="NCBIfam" id="TIGR00693">
    <property type="entry name" value="thiE"/>
    <property type="match status" value="1"/>
</dbReference>
<feature type="binding site" evidence="9">
    <location>
        <position position="72"/>
    </location>
    <ligand>
        <name>Mg(2+)</name>
        <dbReference type="ChEBI" id="CHEBI:18420"/>
    </ligand>
</feature>
<dbReference type="InterPro" id="IPR022998">
    <property type="entry name" value="ThiamineP_synth_TenI"/>
</dbReference>
<evidence type="ECO:0000313" key="14">
    <source>
        <dbReference type="Proteomes" id="UP000441455"/>
    </source>
</evidence>
<dbReference type="AlphaFoldDB" id="A0A6N7W0B3"/>
<dbReference type="SUPFAM" id="SSF51391">
    <property type="entry name" value="Thiamin phosphate synthase"/>
    <property type="match status" value="1"/>
</dbReference>
<comment type="catalytic activity">
    <reaction evidence="6 9 10">
        <text>4-methyl-5-(2-phosphooxyethyl)-thiazole + 4-amino-2-methyl-5-(diphosphooxymethyl)pyrimidine + H(+) = thiamine phosphate + diphosphate</text>
        <dbReference type="Rhea" id="RHEA:22328"/>
        <dbReference type="ChEBI" id="CHEBI:15378"/>
        <dbReference type="ChEBI" id="CHEBI:33019"/>
        <dbReference type="ChEBI" id="CHEBI:37575"/>
        <dbReference type="ChEBI" id="CHEBI:57841"/>
        <dbReference type="ChEBI" id="CHEBI:58296"/>
        <dbReference type="EC" id="2.5.1.3"/>
    </reaction>
</comment>
<comment type="cofactor">
    <cofactor evidence="9">
        <name>Mg(2+)</name>
        <dbReference type="ChEBI" id="CHEBI:18420"/>
    </cofactor>
    <text evidence="9">Binds 1 Mg(2+) ion per subunit.</text>
</comment>
<sequence length="211" mass="22594">MMKKFDLSLYLVTDRNCLQGRDFYEAVEEALRAGVTLLQLREKHLGLEDLVAEGKKVKALCRKYQVPFLVDDNVEAAKILEADGVHLGQEDEAIQKARAALGPDAIIGISAHNLEEALEAQAQGADYLGVGALYPTGSKKDASLLPAGMLEKIVQAVRIPVAGIGGIQEDRMEEVLDQGAAGCAMISAILGAPDITAAVSRMKALIQARQQ</sequence>
<dbReference type="GO" id="GO:0004789">
    <property type="term" value="F:thiamine-phosphate diphosphorylase activity"/>
    <property type="evidence" value="ECO:0007669"/>
    <property type="project" value="UniProtKB-UniRule"/>
</dbReference>
<dbReference type="Pfam" id="PF02581">
    <property type="entry name" value="TMP-TENI"/>
    <property type="match status" value="1"/>
</dbReference>
<comment type="pathway">
    <text evidence="1 9 11">Cofactor biosynthesis; thiamine diphosphate biosynthesis; thiamine phosphate from 4-amino-2-methyl-5-diphosphomethylpyrimidine and 4-methyl-5-(2-phosphoethyl)-thiazole: step 1/1.</text>
</comment>
<comment type="catalytic activity">
    <reaction evidence="8 9 10">
        <text>2-[(2R,5Z)-2-carboxy-4-methylthiazol-5(2H)-ylidene]ethyl phosphate + 4-amino-2-methyl-5-(diphosphooxymethyl)pyrimidine + 2 H(+) = thiamine phosphate + CO2 + diphosphate</text>
        <dbReference type="Rhea" id="RHEA:47844"/>
        <dbReference type="ChEBI" id="CHEBI:15378"/>
        <dbReference type="ChEBI" id="CHEBI:16526"/>
        <dbReference type="ChEBI" id="CHEBI:33019"/>
        <dbReference type="ChEBI" id="CHEBI:37575"/>
        <dbReference type="ChEBI" id="CHEBI:57841"/>
        <dbReference type="ChEBI" id="CHEBI:62899"/>
        <dbReference type="EC" id="2.5.1.3"/>
    </reaction>
</comment>
<dbReference type="InterPro" id="IPR036206">
    <property type="entry name" value="ThiamineP_synth_sf"/>
</dbReference>
<reference evidence="13 14" key="1">
    <citation type="submission" date="2019-08" db="EMBL/GenBank/DDBJ databases">
        <title>In-depth cultivation of the pig gut microbiome towards novel bacterial diversity and tailored functional studies.</title>
        <authorList>
            <person name="Wylensek D."/>
            <person name="Hitch T.C.A."/>
            <person name="Clavel T."/>
        </authorList>
    </citation>
    <scope>NUCLEOTIDE SEQUENCE [LARGE SCALE GENOMIC DNA]</scope>
    <source>
        <strain evidence="13 14">WCA-389-WT-5B</strain>
    </source>
</reference>
<gene>
    <name evidence="9 13" type="primary">thiE</name>
    <name evidence="13" type="ORF">FX155_02895</name>
</gene>
<dbReference type="GO" id="GO:0000287">
    <property type="term" value="F:magnesium ion binding"/>
    <property type="evidence" value="ECO:0007669"/>
    <property type="project" value="UniProtKB-UniRule"/>
</dbReference>
<dbReference type="Proteomes" id="UP000441455">
    <property type="component" value="Unassembled WGS sequence"/>
</dbReference>
<evidence type="ECO:0000256" key="2">
    <source>
        <dbReference type="ARBA" id="ARBA00022679"/>
    </source>
</evidence>
<protein>
    <recommendedName>
        <fullName evidence="9">Thiamine-phosphate synthase</fullName>
        <shortName evidence="9">TP synthase</shortName>
        <shortName evidence="9">TPS</shortName>
        <ecNumber evidence="9">2.5.1.3</ecNumber>
    </recommendedName>
    <alternativeName>
        <fullName evidence="9">Thiamine-phosphate pyrophosphorylase</fullName>
        <shortName evidence="9">TMP pyrophosphorylase</shortName>
        <shortName evidence="9">TMP-PPase</shortName>
    </alternativeName>
</protein>
<organism evidence="13 14">
    <name type="scientific">Acidaminococcus fermentans</name>
    <dbReference type="NCBI Taxonomy" id="905"/>
    <lineage>
        <taxon>Bacteria</taxon>
        <taxon>Bacillati</taxon>
        <taxon>Bacillota</taxon>
        <taxon>Negativicutes</taxon>
        <taxon>Acidaminococcales</taxon>
        <taxon>Acidaminococcaceae</taxon>
        <taxon>Acidaminococcus</taxon>
    </lineage>
</organism>
<dbReference type="CDD" id="cd00564">
    <property type="entry name" value="TMP_TenI"/>
    <property type="match status" value="1"/>
</dbReference>
<dbReference type="HAMAP" id="MF_00097">
    <property type="entry name" value="TMP_synthase"/>
    <property type="match status" value="1"/>
</dbReference>
<feature type="domain" description="Thiamine phosphate synthase/TenI" evidence="12">
    <location>
        <begin position="9"/>
        <end position="189"/>
    </location>
</feature>
<evidence type="ECO:0000313" key="13">
    <source>
        <dbReference type="EMBL" id="MSS81558.1"/>
    </source>
</evidence>
<comment type="catalytic activity">
    <reaction evidence="7 9 10">
        <text>2-(2-carboxy-4-methylthiazol-5-yl)ethyl phosphate + 4-amino-2-methyl-5-(diphosphooxymethyl)pyrimidine + 2 H(+) = thiamine phosphate + CO2 + diphosphate</text>
        <dbReference type="Rhea" id="RHEA:47848"/>
        <dbReference type="ChEBI" id="CHEBI:15378"/>
        <dbReference type="ChEBI" id="CHEBI:16526"/>
        <dbReference type="ChEBI" id="CHEBI:33019"/>
        <dbReference type="ChEBI" id="CHEBI:37575"/>
        <dbReference type="ChEBI" id="CHEBI:57841"/>
        <dbReference type="ChEBI" id="CHEBI:62890"/>
        <dbReference type="EC" id="2.5.1.3"/>
    </reaction>
</comment>
<comment type="similarity">
    <text evidence="9 10">Belongs to the thiamine-phosphate synthase family.</text>
</comment>
<feature type="binding site" evidence="9">
    <location>
        <position position="139"/>
    </location>
    <ligand>
        <name>4-amino-2-methyl-5-(diphosphooxymethyl)pyrimidine</name>
        <dbReference type="ChEBI" id="CHEBI:57841"/>
    </ligand>
</feature>
<evidence type="ECO:0000256" key="8">
    <source>
        <dbReference type="ARBA" id="ARBA00047883"/>
    </source>
</evidence>
<feature type="binding site" evidence="9">
    <location>
        <position position="110"/>
    </location>
    <ligand>
        <name>4-amino-2-methyl-5-(diphosphooxymethyl)pyrimidine</name>
        <dbReference type="ChEBI" id="CHEBI:57841"/>
    </ligand>
</feature>
<dbReference type="GO" id="GO:0009229">
    <property type="term" value="P:thiamine diphosphate biosynthetic process"/>
    <property type="evidence" value="ECO:0007669"/>
    <property type="project" value="UniProtKB-UniRule"/>
</dbReference>
<name>A0A6N7W0B3_ACIFE</name>
<evidence type="ECO:0000256" key="4">
    <source>
        <dbReference type="ARBA" id="ARBA00022842"/>
    </source>
</evidence>
<feature type="binding site" evidence="9">
    <location>
        <position position="166"/>
    </location>
    <ligand>
        <name>2-[(2R,5Z)-2-carboxy-4-methylthiazol-5(2H)-ylidene]ethyl phosphate</name>
        <dbReference type="ChEBI" id="CHEBI:62899"/>
    </ligand>
</feature>
<dbReference type="GO" id="GO:0009228">
    <property type="term" value="P:thiamine biosynthetic process"/>
    <property type="evidence" value="ECO:0007669"/>
    <property type="project" value="UniProtKB-KW"/>
</dbReference>
<dbReference type="UniPathway" id="UPA00060">
    <property type="reaction ID" value="UER00141"/>
</dbReference>
<evidence type="ECO:0000256" key="11">
    <source>
        <dbReference type="RuleBase" id="RU004253"/>
    </source>
</evidence>
<accession>A0A6N7W0B3</accession>
<keyword evidence="2 9" id="KW-0808">Transferase</keyword>